<evidence type="ECO:0000259" key="1">
    <source>
        <dbReference type="Pfam" id="PF12706"/>
    </source>
</evidence>
<sequence length="493" mass="53203">MTVDDRLGVFLNTGILASHAQDLGAMVALQDGILQDFIAAGFDPTACAAVLRQAIARHPFIAELFDPESVAAGGCIASDALLYQLHRQRDRWRFEITPPRGEPIVLQTSADRLPALGNALRDALQRQHWEPLAALFDEPRLLASHAPAAAAPPLAWPGFHGPGIQRLEHASLLIASETTRLLTDPISLAVGGNVGLPDLERAPSNLAGSIDGMLVTHGHLDHWHLPTLLRHGGDGSVPVIVPDIPVPSLLSQDDMRRSLQELGQNAIAPKWGDTVQIGDIEIDILPFYGEQPTIGAATPPEHVRNWGNCYRVTTPQFSVILLVDSGEDAMGSVMQVIESSVARRGPPDLILSCCREMRKAPFWQGLFTFWMVLPMHELKRLTRAEQAGEGPSITLGPERLAEACVRAGVDAFAPYANGFGGIGEPIRDIGWINDEPSEADMLERIEARLATLDGTTRVIRWLPGDVLRPGRCAALAMPADAGHATHAVPENAS</sequence>
<dbReference type="Gene3D" id="3.60.15.10">
    <property type="entry name" value="Ribonuclease Z/Hydroxyacylglutathione hydrolase-like"/>
    <property type="match status" value="1"/>
</dbReference>
<evidence type="ECO:0000313" key="5">
    <source>
        <dbReference type="Proteomes" id="UP001056386"/>
    </source>
</evidence>
<dbReference type="EMBL" id="CP065600">
    <property type="protein sequence ID" value="QPQ90168.1"/>
    <property type="molecule type" value="Genomic_DNA"/>
</dbReference>
<protein>
    <submittedName>
        <fullName evidence="2">MBL fold metallo-hydrolase</fullName>
    </submittedName>
</protein>
<dbReference type="InterPro" id="IPR001279">
    <property type="entry name" value="Metallo-B-lactamas"/>
</dbReference>
<proteinExistence type="predicted"/>
<dbReference type="EMBL" id="CP099583">
    <property type="protein sequence ID" value="USS43860.1"/>
    <property type="molecule type" value="Genomic_DNA"/>
</dbReference>
<dbReference type="Pfam" id="PF12706">
    <property type="entry name" value="Lactamase_B_2"/>
    <property type="match status" value="1"/>
</dbReference>
<dbReference type="SUPFAM" id="SSF56281">
    <property type="entry name" value="Metallo-hydrolase/oxidoreductase"/>
    <property type="match status" value="1"/>
</dbReference>
<dbReference type="Proteomes" id="UP000594892">
    <property type="component" value="Chromosome 1"/>
</dbReference>
<evidence type="ECO:0000313" key="4">
    <source>
        <dbReference type="Proteomes" id="UP000594892"/>
    </source>
</evidence>
<dbReference type="GeneID" id="45694911"/>
<dbReference type="AlphaFoldDB" id="A0AAP9XWY1"/>
<name>A0AAP9XWY1_BURGL</name>
<dbReference type="RefSeq" id="WP_012733786.1">
    <property type="nucleotide sequence ID" value="NZ_CP021075.1"/>
</dbReference>
<dbReference type="Proteomes" id="UP001056386">
    <property type="component" value="Chromosome 2"/>
</dbReference>
<evidence type="ECO:0000313" key="3">
    <source>
        <dbReference type="EMBL" id="USS43860.1"/>
    </source>
</evidence>
<gene>
    <name evidence="2" type="ORF">I6H06_11385</name>
    <name evidence="3" type="ORF">NFI99_05295</name>
</gene>
<dbReference type="InterPro" id="IPR036866">
    <property type="entry name" value="RibonucZ/Hydroxyglut_hydro"/>
</dbReference>
<organism evidence="2 4">
    <name type="scientific">Burkholderia glumae</name>
    <name type="common">Pseudomonas glumae</name>
    <dbReference type="NCBI Taxonomy" id="337"/>
    <lineage>
        <taxon>Bacteria</taxon>
        <taxon>Pseudomonadati</taxon>
        <taxon>Pseudomonadota</taxon>
        <taxon>Betaproteobacteria</taxon>
        <taxon>Burkholderiales</taxon>
        <taxon>Burkholderiaceae</taxon>
        <taxon>Burkholderia</taxon>
    </lineage>
</organism>
<reference evidence="3" key="2">
    <citation type="submission" date="2022-06" db="EMBL/GenBank/DDBJ databases">
        <title>Draft genome sequence of Burkholderia glumae strain GR20004 isolated from rice panicle showing bacterial panicle blight.</title>
        <authorList>
            <person name="Choi S.Y."/>
            <person name="Lee Y.H."/>
        </authorList>
    </citation>
    <scope>NUCLEOTIDE SEQUENCE</scope>
    <source>
        <strain evidence="3">GR20004</strain>
    </source>
</reference>
<reference evidence="2 4" key="1">
    <citation type="submission" date="2020-12" db="EMBL/GenBank/DDBJ databases">
        <title>FDA dAtabase for Regulatory Grade micrObial Sequences (FDA-ARGOS): Supporting development and validation of Infectious Disease Dx tests.</title>
        <authorList>
            <person name="Minogue T."/>
            <person name="Wolcott M."/>
            <person name="Wasieloski L."/>
            <person name="Aguilar W."/>
            <person name="Moore D."/>
            <person name="Jaissle J."/>
            <person name="Tallon L."/>
            <person name="Sadzewicz L."/>
            <person name="Zhao X."/>
            <person name="Boylan J."/>
            <person name="Ott S."/>
            <person name="Bowen H."/>
            <person name="Vavikolanu K."/>
            <person name="Mehta A."/>
            <person name="Aluvathingal J."/>
            <person name="Nadendla S."/>
            <person name="Yan Y."/>
            <person name="Sichtig H."/>
        </authorList>
    </citation>
    <scope>NUCLEOTIDE SEQUENCE [LARGE SCALE GENOMIC DNA]</scope>
    <source>
        <strain evidence="2 4">FDAARGOS_949</strain>
    </source>
</reference>
<keyword evidence="5" id="KW-1185">Reference proteome</keyword>
<feature type="domain" description="Metallo-beta-lactamase" evidence="1">
    <location>
        <begin position="179"/>
        <end position="297"/>
    </location>
</feature>
<evidence type="ECO:0000313" key="2">
    <source>
        <dbReference type="EMBL" id="QPQ90168.1"/>
    </source>
</evidence>
<accession>A0AAP9XWY1</accession>